<keyword evidence="1" id="KW-0472">Membrane</keyword>
<feature type="transmembrane region" description="Helical" evidence="1">
    <location>
        <begin position="117"/>
        <end position="135"/>
    </location>
</feature>
<feature type="transmembrane region" description="Helical" evidence="1">
    <location>
        <begin position="74"/>
        <end position="97"/>
    </location>
</feature>
<dbReference type="AlphaFoldDB" id="A0A368SXX7"/>
<evidence type="ECO:0000259" key="2">
    <source>
        <dbReference type="Pfam" id="PF01757"/>
    </source>
</evidence>
<dbReference type="OrthoDB" id="7375713at2"/>
<evidence type="ECO:0000256" key="1">
    <source>
        <dbReference type="SAM" id="Phobius"/>
    </source>
</evidence>
<keyword evidence="1" id="KW-1133">Transmembrane helix</keyword>
<feature type="transmembrane region" description="Helical" evidence="1">
    <location>
        <begin position="35"/>
        <end position="54"/>
    </location>
</feature>
<keyword evidence="1" id="KW-0812">Transmembrane</keyword>
<proteinExistence type="predicted"/>
<feature type="domain" description="Acyltransferase 3" evidence="2">
    <location>
        <begin position="1"/>
        <end position="340"/>
    </location>
</feature>
<feature type="transmembrane region" description="Helical" evidence="1">
    <location>
        <begin position="198"/>
        <end position="216"/>
    </location>
</feature>
<evidence type="ECO:0000313" key="3">
    <source>
        <dbReference type="EMBL" id="RCV48272.1"/>
    </source>
</evidence>
<dbReference type="Proteomes" id="UP000253318">
    <property type="component" value="Unassembled WGS sequence"/>
</dbReference>
<dbReference type="PANTHER" id="PTHR36927:SF4">
    <property type="entry name" value="BLR5718 PROTEIN"/>
    <property type="match status" value="1"/>
</dbReference>
<dbReference type="GO" id="GO:0016747">
    <property type="term" value="F:acyltransferase activity, transferring groups other than amino-acyl groups"/>
    <property type="evidence" value="ECO:0007669"/>
    <property type="project" value="InterPro"/>
</dbReference>
<evidence type="ECO:0000313" key="4">
    <source>
        <dbReference type="Proteomes" id="UP000253318"/>
    </source>
</evidence>
<gene>
    <name evidence="3" type="ORF">DEF24_26455</name>
</gene>
<dbReference type="InterPro" id="IPR002656">
    <property type="entry name" value="Acyl_transf_3_dom"/>
</dbReference>
<feature type="transmembrane region" description="Helical" evidence="1">
    <location>
        <begin position="297"/>
        <end position="315"/>
    </location>
</feature>
<dbReference type="InterPro" id="IPR050623">
    <property type="entry name" value="Glucan_succinyl_AcylTrfase"/>
</dbReference>
<keyword evidence="4" id="KW-1185">Reference proteome</keyword>
<feature type="transmembrane region" description="Helical" evidence="1">
    <location>
        <begin position="156"/>
        <end position="178"/>
    </location>
</feature>
<organism evidence="3 4">
    <name type="scientific">Marinitenerispora sediminis</name>
    <dbReference type="NCBI Taxonomy" id="1931232"/>
    <lineage>
        <taxon>Bacteria</taxon>
        <taxon>Bacillati</taxon>
        <taxon>Actinomycetota</taxon>
        <taxon>Actinomycetes</taxon>
        <taxon>Streptosporangiales</taxon>
        <taxon>Nocardiopsidaceae</taxon>
        <taxon>Marinitenerispora</taxon>
    </lineage>
</organism>
<dbReference type="PANTHER" id="PTHR36927">
    <property type="entry name" value="BLR4337 PROTEIN"/>
    <property type="match status" value="1"/>
</dbReference>
<keyword evidence="3" id="KW-0808">Transferase</keyword>
<keyword evidence="3" id="KW-0012">Acyltransferase</keyword>
<reference evidence="3 4" key="1">
    <citation type="submission" date="2018-04" db="EMBL/GenBank/DDBJ databases">
        <title>Novel actinobacteria from marine sediment.</title>
        <authorList>
            <person name="Ng Z.Y."/>
            <person name="Tan G.Y.A."/>
        </authorList>
    </citation>
    <scope>NUCLEOTIDE SEQUENCE [LARGE SCALE GENOMIC DNA]</scope>
    <source>
        <strain evidence="3 4">TPS81</strain>
    </source>
</reference>
<dbReference type="Pfam" id="PF01757">
    <property type="entry name" value="Acyl_transf_3"/>
    <property type="match status" value="1"/>
</dbReference>
<feature type="transmembrane region" description="Helical" evidence="1">
    <location>
        <begin position="321"/>
        <end position="343"/>
    </location>
</feature>
<feature type="transmembrane region" description="Helical" evidence="1">
    <location>
        <begin position="256"/>
        <end position="277"/>
    </location>
</feature>
<sequence>MVVLHHVAVTYGNIGLWFYAEPAADPSGTALDGLVVFNQAFFMGFFFLISGYFVPRSFDRKGPRAFLRDRAVRLGIPLLAFLVLLRPLLTTDTYRALLAEGREMPYWFFYLVSWDPGPLWFVEVLLVFSLGYALLRRIRTRRTGTPATPPPAARGTAGPGPLAVVGFVAALTLATYLWRIVNPAPYWPVVGLPSPQFLPQYAALFTVGVLAARRGWTGRVPRAAGWTGSAVAAASAAAVLPFMAQLSAGAPGSWQSLALAAWENTFAAGAILALLALFSARFDRQGRLSRFLSDNAFAVYVLHALVLVALGHALSGWQAVAVAKFAVAGLLAVPLCWGLAALVRTVPAARRVL</sequence>
<name>A0A368SXX7_9ACTN</name>
<dbReference type="EMBL" id="QEIN01000409">
    <property type="protein sequence ID" value="RCV48272.1"/>
    <property type="molecule type" value="Genomic_DNA"/>
</dbReference>
<protein>
    <submittedName>
        <fullName evidence="3">Acyltransferase</fullName>
    </submittedName>
</protein>
<feature type="transmembrane region" description="Helical" evidence="1">
    <location>
        <begin position="223"/>
        <end position="244"/>
    </location>
</feature>
<comment type="caution">
    <text evidence="3">The sequence shown here is derived from an EMBL/GenBank/DDBJ whole genome shotgun (WGS) entry which is preliminary data.</text>
</comment>
<accession>A0A368SXX7</accession>